<dbReference type="Proteomes" id="UP001201980">
    <property type="component" value="Unassembled WGS sequence"/>
</dbReference>
<reference evidence="1" key="1">
    <citation type="submission" date="2022-07" db="EMBL/GenBank/DDBJ databases">
        <title>Draft genome sequence of Zalerion maritima ATCC 34329, a (micro)plastics degrading marine fungus.</title>
        <authorList>
            <person name="Paco A."/>
            <person name="Goncalves M.F.M."/>
            <person name="Rocha-Santos T.A.P."/>
            <person name="Alves A."/>
        </authorList>
    </citation>
    <scope>NUCLEOTIDE SEQUENCE</scope>
    <source>
        <strain evidence="1">ATCC 34329</strain>
    </source>
</reference>
<keyword evidence="2" id="KW-1185">Reference proteome</keyword>
<evidence type="ECO:0000313" key="1">
    <source>
        <dbReference type="EMBL" id="KAJ2903425.1"/>
    </source>
</evidence>
<gene>
    <name evidence="1" type="ORF">MKZ38_009910</name>
</gene>
<comment type="caution">
    <text evidence="1">The sequence shown here is derived from an EMBL/GenBank/DDBJ whole genome shotgun (WGS) entry which is preliminary data.</text>
</comment>
<proteinExistence type="predicted"/>
<dbReference type="AlphaFoldDB" id="A0AAD5WVF5"/>
<protein>
    <submittedName>
        <fullName evidence="1">Uncharacterized protein</fullName>
    </submittedName>
</protein>
<evidence type="ECO:0000313" key="2">
    <source>
        <dbReference type="Proteomes" id="UP001201980"/>
    </source>
</evidence>
<dbReference type="EMBL" id="JAKWBI020000081">
    <property type="protein sequence ID" value="KAJ2903425.1"/>
    <property type="molecule type" value="Genomic_DNA"/>
</dbReference>
<organism evidence="1 2">
    <name type="scientific">Zalerion maritima</name>
    <dbReference type="NCBI Taxonomy" id="339359"/>
    <lineage>
        <taxon>Eukaryota</taxon>
        <taxon>Fungi</taxon>
        <taxon>Dikarya</taxon>
        <taxon>Ascomycota</taxon>
        <taxon>Pezizomycotina</taxon>
        <taxon>Sordariomycetes</taxon>
        <taxon>Lulworthiomycetidae</taxon>
        <taxon>Lulworthiales</taxon>
        <taxon>Lulworthiaceae</taxon>
        <taxon>Zalerion</taxon>
    </lineage>
</organism>
<accession>A0AAD5WVF5</accession>
<sequence length="124" mass="13793">MQDYQAPFWEADTAVEKHIYFPEDRIPTPSPSFHQHSGPVLILEITDLGFPGRKYTPCQVVPLDSVELGNIEGGKCVWHGLGRIGDRLPTHSFLLLITELEEDAGIGADDFNGNEGTFLAMFSY</sequence>
<name>A0AAD5WVF5_9PEZI</name>